<name>A0A2K3KBD0_TRIPR</name>
<proteinExistence type="predicted"/>
<gene>
    <name evidence="2" type="ORF">L195_g053590</name>
</gene>
<reference evidence="2 3" key="1">
    <citation type="journal article" date="2014" name="Am. J. Bot.">
        <title>Genome assembly and annotation for red clover (Trifolium pratense; Fabaceae).</title>
        <authorList>
            <person name="Istvanek J."/>
            <person name="Jaros M."/>
            <person name="Krenek A."/>
            <person name="Repkova J."/>
        </authorList>
    </citation>
    <scope>NUCLEOTIDE SEQUENCE [LARGE SCALE GENOMIC DNA]</scope>
    <source>
        <strain evidence="3">cv. Tatra</strain>
        <tissue evidence="2">Young leaves</tissue>
    </source>
</reference>
<feature type="transmembrane region" description="Helical" evidence="1">
    <location>
        <begin position="6"/>
        <end position="28"/>
    </location>
</feature>
<reference evidence="2 3" key="2">
    <citation type="journal article" date="2017" name="Front. Plant Sci.">
        <title>Gene Classification and Mining of Molecular Markers Useful in Red Clover (Trifolium pratense) Breeding.</title>
        <authorList>
            <person name="Istvanek J."/>
            <person name="Dluhosova J."/>
            <person name="Dluhos P."/>
            <person name="Patkova L."/>
            <person name="Nedelnik J."/>
            <person name="Repkova J."/>
        </authorList>
    </citation>
    <scope>NUCLEOTIDE SEQUENCE [LARGE SCALE GENOMIC DNA]</scope>
    <source>
        <strain evidence="3">cv. Tatra</strain>
        <tissue evidence="2">Young leaves</tissue>
    </source>
</reference>
<dbReference type="Proteomes" id="UP000236291">
    <property type="component" value="Unassembled WGS sequence"/>
</dbReference>
<protein>
    <submittedName>
        <fullName evidence="2">Uncharacterized protein</fullName>
    </submittedName>
</protein>
<sequence length="93" mass="10523">MVTEIRWTFASITFYFGLGSILSMQGCYKHHKKSSGDKVDHVDGDAEQGMYDVHVLPQSSYASNQHKNLGVSEVVVLRQHAGTWGYIFQIIFQ</sequence>
<organism evidence="2 3">
    <name type="scientific">Trifolium pratense</name>
    <name type="common">Red clover</name>
    <dbReference type="NCBI Taxonomy" id="57577"/>
    <lineage>
        <taxon>Eukaryota</taxon>
        <taxon>Viridiplantae</taxon>
        <taxon>Streptophyta</taxon>
        <taxon>Embryophyta</taxon>
        <taxon>Tracheophyta</taxon>
        <taxon>Spermatophyta</taxon>
        <taxon>Magnoliopsida</taxon>
        <taxon>eudicotyledons</taxon>
        <taxon>Gunneridae</taxon>
        <taxon>Pentapetalae</taxon>
        <taxon>rosids</taxon>
        <taxon>fabids</taxon>
        <taxon>Fabales</taxon>
        <taxon>Fabaceae</taxon>
        <taxon>Papilionoideae</taxon>
        <taxon>50 kb inversion clade</taxon>
        <taxon>NPAAA clade</taxon>
        <taxon>Hologalegina</taxon>
        <taxon>IRL clade</taxon>
        <taxon>Trifolieae</taxon>
        <taxon>Trifolium</taxon>
    </lineage>
</organism>
<dbReference type="PROSITE" id="PS51257">
    <property type="entry name" value="PROKAR_LIPOPROTEIN"/>
    <property type="match status" value="1"/>
</dbReference>
<dbReference type="STRING" id="57577.A0A2K3KBD0"/>
<evidence type="ECO:0000313" key="3">
    <source>
        <dbReference type="Proteomes" id="UP000236291"/>
    </source>
</evidence>
<accession>A0A2K3KBD0</accession>
<keyword evidence="1" id="KW-1133">Transmembrane helix</keyword>
<keyword evidence="1" id="KW-0472">Membrane</keyword>
<dbReference type="EMBL" id="ASHM01090911">
    <property type="protein sequence ID" value="PNX63611.1"/>
    <property type="molecule type" value="Genomic_DNA"/>
</dbReference>
<evidence type="ECO:0000256" key="1">
    <source>
        <dbReference type="SAM" id="Phobius"/>
    </source>
</evidence>
<evidence type="ECO:0000313" key="2">
    <source>
        <dbReference type="EMBL" id="PNX63611.1"/>
    </source>
</evidence>
<keyword evidence="1" id="KW-0812">Transmembrane</keyword>
<feature type="non-terminal residue" evidence="2">
    <location>
        <position position="93"/>
    </location>
</feature>
<comment type="caution">
    <text evidence="2">The sequence shown here is derived from an EMBL/GenBank/DDBJ whole genome shotgun (WGS) entry which is preliminary data.</text>
</comment>
<dbReference type="AlphaFoldDB" id="A0A2K3KBD0"/>